<sequence length="340" mass="35888">MQRFSRTAIAAAILSSLSSAALAQATNVQLYGLVDMYVARSQMSGTPSTTVVNSGGMTTSYWGIGGTENLGGGNSAVFAIEGFMRADTGEAGRTPGEAMLTRAAYVGLNGDMGQFKIGRLPTPLFQLSGNLNPFGFSTRFSPLMTQLWIAGYGVAVMGDSGWNNAVHYTSPTFGGGFSVVGQVNLGERSGTAVGNDTSAVLRYSSGPLMVAVAAQEVKNGLNQSAAAPSQRTVFAGGSYDFTAAKVFATYDRNKTELTGRRTRMAHVGVAVPQGAGKWMVGWARANERTNVRAPYHRDTISAGYDYNLSVRTDIYAMGVYDKISTSASGTTYATGIRHKF</sequence>
<organism evidence="13 14">
    <name type="scientific">Pseudoduganella ginsengisoli</name>
    <dbReference type="NCBI Taxonomy" id="1462440"/>
    <lineage>
        <taxon>Bacteria</taxon>
        <taxon>Pseudomonadati</taxon>
        <taxon>Pseudomonadota</taxon>
        <taxon>Betaproteobacteria</taxon>
        <taxon>Burkholderiales</taxon>
        <taxon>Oxalobacteraceae</taxon>
        <taxon>Telluria group</taxon>
        <taxon>Pseudoduganella</taxon>
    </lineage>
</organism>
<dbReference type="OrthoDB" id="5289162at2"/>
<dbReference type="SUPFAM" id="SSF56935">
    <property type="entry name" value="Porins"/>
    <property type="match status" value="1"/>
</dbReference>
<dbReference type="CDD" id="cd00342">
    <property type="entry name" value="gram_neg_porins"/>
    <property type="match status" value="1"/>
</dbReference>
<comment type="subunit">
    <text evidence="2">Homotrimer.</text>
</comment>
<dbReference type="Proteomes" id="UP000484015">
    <property type="component" value="Unassembled WGS sequence"/>
</dbReference>
<dbReference type="GO" id="GO:0015288">
    <property type="term" value="F:porin activity"/>
    <property type="evidence" value="ECO:0007669"/>
    <property type="project" value="UniProtKB-KW"/>
</dbReference>
<keyword evidence="7" id="KW-0406">Ion transport</keyword>
<evidence type="ECO:0000256" key="3">
    <source>
        <dbReference type="ARBA" id="ARBA00022448"/>
    </source>
</evidence>
<feature type="chain" id="PRO_5026690422" evidence="11">
    <location>
        <begin position="24"/>
        <end position="340"/>
    </location>
</feature>
<name>A0A6L6PYX9_9BURK</name>
<dbReference type="InterPro" id="IPR023614">
    <property type="entry name" value="Porin_dom_sf"/>
</dbReference>
<dbReference type="Gene3D" id="2.40.160.10">
    <property type="entry name" value="Porin"/>
    <property type="match status" value="1"/>
</dbReference>
<protein>
    <submittedName>
        <fullName evidence="13">Porin</fullName>
    </submittedName>
</protein>
<dbReference type="PANTHER" id="PTHR34501">
    <property type="entry name" value="PROTEIN YDDL-RELATED"/>
    <property type="match status" value="1"/>
</dbReference>
<keyword evidence="8" id="KW-0626">Porin</keyword>
<dbReference type="RefSeq" id="WP_155438711.1">
    <property type="nucleotide sequence ID" value="NZ_WNLA01000004.1"/>
</dbReference>
<gene>
    <name evidence="13" type="ORF">GM668_09560</name>
</gene>
<keyword evidence="9" id="KW-0472">Membrane</keyword>
<proteinExistence type="predicted"/>
<reference evidence="13 14" key="1">
    <citation type="submission" date="2019-11" db="EMBL/GenBank/DDBJ databases">
        <title>Type strains purchased from KCTC, JCM and DSMZ.</title>
        <authorList>
            <person name="Lu H."/>
        </authorList>
    </citation>
    <scope>NUCLEOTIDE SEQUENCE [LARGE SCALE GENOMIC DNA]</scope>
    <source>
        <strain evidence="13 14">KCTC 42409</strain>
    </source>
</reference>
<evidence type="ECO:0000256" key="2">
    <source>
        <dbReference type="ARBA" id="ARBA00011233"/>
    </source>
</evidence>
<dbReference type="GO" id="GO:0046930">
    <property type="term" value="C:pore complex"/>
    <property type="evidence" value="ECO:0007669"/>
    <property type="project" value="UniProtKB-KW"/>
</dbReference>
<dbReference type="GO" id="GO:0009279">
    <property type="term" value="C:cell outer membrane"/>
    <property type="evidence" value="ECO:0007669"/>
    <property type="project" value="UniProtKB-SubCell"/>
</dbReference>
<evidence type="ECO:0000259" key="12">
    <source>
        <dbReference type="Pfam" id="PF13609"/>
    </source>
</evidence>
<feature type="signal peptide" evidence="11">
    <location>
        <begin position="1"/>
        <end position="23"/>
    </location>
</feature>
<keyword evidence="6 11" id="KW-0732">Signal</keyword>
<keyword evidence="3" id="KW-0813">Transport</keyword>
<keyword evidence="5" id="KW-0812">Transmembrane</keyword>
<comment type="subcellular location">
    <subcellularLocation>
        <location evidence="1">Cell outer membrane</location>
        <topology evidence="1">Multi-pass membrane protein</topology>
    </subcellularLocation>
</comment>
<evidence type="ECO:0000313" key="13">
    <source>
        <dbReference type="EMBL" id="MTW02341.1"/>
    </source>
</evidence>
<feature type="domain" description="Porin" evidence="12">
    <location>
        <begin position="10"/>
        <end position="322"/>
    </location>
</feature>
<keyword evidence="14" id="KW-1185">Reference proteome</keyword>
<evidence type="ECO:0000256" key="4">
    <source>
        <dbReference type="ARBA" id="ARBA00022452"/>
    </source>
</evidence>
<keyword evidence="4" id="KW-1134">Transmembrane beta strand</keyword>
<keyword evidence="10" id="KW-0998">Cell outer membrane</keyword>
<comment type="caution">
    <text evidence="13">The sequence shown here is derived from an EMBL/GenBank/DDBJ whole genome shotgun (WGS) entry which is preliminary data.</text>
</comment>
<evidence type="ECO:0000256" key="11">
    <source>
        <dbReference type="SAM" id="SignalP"/>
    </source>
</evidence>
<dbReference type="Pfam" id="PF13609">
    <property type="entry name" value="Porin_4"/>
    <property type="match status" value="1"/>
</dbReference>
<evidence type="ECO:0000256" key="6">
    <source>
        <dbReference type="ARBA" id="ARBA00022729"/>
    </source>
</evidence>
<evidence type="ECO:0000256" key="9">
    <source>
        <dbReference type="ARBA" id="ARBA00023136"/>
    </source>
</evidence>
<accession>A0A6L6PYX9</accession>
<dbReference type="GO" id="GO:0006811">
    <property type="term" value="P:monoatomic ion transport"/>
    <property type="evidence" value="ECO:0007669"/>
    <property type="project" value="UniProtKB-KW"/>
</dbReference>
<dbReference type="PANTHER" id="PTHR34501:SF9">
    <property type="entry name" value="MAJOR OUTER MEMBRANE PROTEIN P.IA"/>
    <property type="match status" value="1"/>
</dbReference>
<evidence type="ECO:0000313" key="14">
    <source>
        <dbReference type="Proteomes" id="UP000484015"/>
    </source>
</evidence>
<dbReference type="EMBL" id="WNLA01000004">
    <property type="protein sequence ID" value="MTW02341.1"/>
    <property type="molecule type" value="Genomic_DNA"/>
</dbReference>
<dbReference type="AlphaFoldDB" id="A0A6L6PYX9"/>
<evidence type="ECO:0000256" key="1">
    <source>
        <dbReference type="ARBA" id="ARBA00004571"/>
    </source>
</evidence>
<evidence type="ECO:0000256" key="10">
    <source>
        <dbReference type="ARBA" id="ARBA00023237"/>
    </source>
</evidence>
<evidence type="ECO:0000256" key="8">
    <source>
        <dbReference type="ARBA" id="ARBA00023114"/>
    </source>
</evidence>
<dbReference type="InterPro" id="IPR033900">
    <property type="entry name" value="Gram_neg_porin_domain"/>
</dbReference>
<dbReference type="InterPro" id="IPR050298">
    <property type="entry name" value="Gram-neg_bact_OMP"/>
</dbReference>
<evidence type="ECO:0000256" key="7">
    <source>
        <dbReference type="ARBA" id="ARBA00023065"/>
    </source>
</evidence>
<evidence type="ECO:0000256" key="5">
    <source>
        <dbReference type="ARBA" id="ARBA00022692"/>
    </source>
</evidence>